<dbReference type="InterPro" id="IPR037171">
    <property type="entry name" value="NagB/RpiA_transferase-like"/>
</dbReference>
<evidence type="ECO:0000256" key="5">
    <source>
        <dbReference type="RuleBase" id="RU361279"/>
    </source>
</evidence>
<gene>
    <name evidence="6" type="ORF">FXF46_00720</name>
</gene>
<dbReference type="NCBIfam" id="TIGR02727">
    <property type="entry name" value="MTHFS_bact"/>
    <property type="match status" value="1"/>
</dbReference>
<dbReference type="GO" id="GO:0030272">
    <property type="term" value="F:5-formyltetrahydrofolate cyclo-ligase activity"/>
    <property type="evidence" value="ECO:0007669"/>
    <property type="project" value="UniProtKB-EC"/>
</dbReference>
<dbReference type="RefSeq" id="WP_082784373.1">
    <property type="nucleotide sequence ID" value="NZ_CP043043.1"/>
</dbReference>
<feature type="binding site" evidence="4">
    <location>
        <position position="60"/>
    </location>
    <ligand>
        <name>substrate</name>
    </ligand>
</feature>
<dbReference type="Proteomes" id="UP000323560">
    <property type="component" value="Chromosome"/>
</dbReference>
<keyword evidence="5" id="KW-0479">Metal-binding</keyword>
<protein>
    <recommendedName>
        <fullName evidence="5">5-formyltetrahydrofolate cyclo-ligase</fullName>
        <ecNumber evidence="5">6.3.3.2</ecNumber>
    </recommendedName>
</protein>
<comment type="cofactor">
    <cofactor evidence="5">
        <name>Mg(2+)</name>
        <dbReference type="ChEBI" id="CHEBI:18420"/>
    </cofactor>
</comment>
<dbReference type="PANTHER" id="PTHR23407:SF1">
    <property type="entry name" value="5-FORMYLTETRAHYDROFOLATE CYCLO-LIGASE"/>
    <property type="match status" value="1"/>
</dbReference>
<dbReference type="GO" id="GO:0009396">
    <property type="term" value="P:folic acid-containing compound biosynthetic process"/>
    <property type="evidence" value="ECO:0007669"/>
    <property type="project" value="TreeGrafter"/>
</dbReference>
<keyword evidence="6" id="KW-0436">Ligase</keyword>
<keyword evidence="3 4" id="KW-0067">ATP-binding</keyword>
<feature type="binding site" evidence="4">
    <location>
        <begin position="13"/>
        <end position="17"/>
    </location>
    <ligand>
        <name>ATP</name>
        <dbReference type="ChEBI" id="CHEBI:30616"/>
    </ligand>
</feature>
<organism evidence="6 7">
    <name type="scientific">Gluconobacter thailandicus</name>
    <dbReference type="NCBI Taxonomy" id="257438"/>
    <lineage>
        <taxon>Bacteria</taxon>
        <taxon>Pseudomonadati</taxon>
        <taxon>Pseudomonadota</taxon>
        <taxon>Alphaproteobacteria</taxon>
        <taxon>Acetobacterales</taxon>
        <taxon>Acetobacteraceae</taxon>
        <taxon>Gluconobacter</taxon>
    </lineage>
</organism>
<keyword evidence="2 4" id="KW-0547">Nucleotide-binding</keyword>
<proteinExistence type="inferred from homology"/>
<evidence type="ECO:0000256" key="2">
    <source>
        <dbReference type="ARBA" id="ARBA00022741"/>
    </source>
</evidence>
<keyword evidence="5" id="KW-0460">Magnesium</keyword>
<evidence type="ECO:0000256" key="1">
    <source>
        <dbReference type="ARBA" id="ARBA00010638"/>
    </source>
</evidence>
<dbReference type="PIRSF" id="PIRSF006806">
    <property type="entry name" value="FTHF_cligase"/>
    <property type="match status" value="1"/>
</dbReference>
<dbReference type="EC" id="6.3.3.2" evidence="5"/>
<feature type="binding site" evidence="4">
    <location>
        <begin position="133"/>
        <end position="141"/>
    </location>
    <ligand>
        <name>ATP</name>
        <dbReference type="ChEBI" id="CHEBI:30616"/>
    </ligand>
</feature>
<dbReference type="InterPro" id="IPR002698">
    <property type="entry name" value="FTHF_cligase"/>
</dbReference>
<dbReference type="GO" id="GO:0046872">
    <property type="term" value="F:metal ion binding"/>
    <property type="evidence" value="ECO:0007669"/>
    <property type="project" value="UniProtKB-KW"/>
</dbReference>
<dbReference type="AlphaFoldDB" id="A0AAP9EP61"/>
<accession>A0AAP9EP61</accession>
<reference evidence="6 7" key="1">
    <citation type="submission" date="2019-08" db="EMBL/GenBank/DDBJ databases">
        <title>Gluconobacter frateurii HD924 genome.</title>
        <authorList>
            <person name="Liu Y."/>
            <person name="Zhang P."/>
        </authorList>
    </citation>
    <scope>NUCLEOTIDE SEQUENCE [LARGE SCALE GENOMIC DNA]</scope>
    <source>
        <strain evidence="6 7">HD924</strain>
    </source>
</reference>
<dbReference type="InterPro" id="IPR024185">
    <property type="entry name" value="FTHF_cligase-like_sf"/>
</dbReference>
<dbReference type="SUPFAM" id="SSF100950">
    <property type="entry name" value="NagB/RpiA/CoA transferase-like"/>
    <property type="match status" value="1"/>
</dbReference>
<evidence type="ECO:0000313" key="6">
    <source>
        <dbReference type="EMBL" id="QEH94941.1"/>
    </source>
</evidence>
<evidence type="ECO:0000313" key="7">
    <source>
        <dbReference type="Proteomes" id="UP000323560"/>
    </source>
</evidence>
<evidence type="ECO:0000256" key="3">
    <source>
        <dbReference type="ARBA" id="ARBA00022840"/>
    </source>
</evidence>
<comment type="catalytic activity">
    <reaction evidence="5">
        <text>(6S)-5-formyl-5,6,7,8-tetrahydrofolate + ATP = (6R)-5,10-methenyltetrahydrofolate + ADP + phosphate</text>
        <dbReference type="Rhea" id="RHEA:10488"/>
        <dbReference type="ChEBI" id="CHEBI:30616"/>
        <dbReference type="ChEBI" id="CHEBI:43474"/>
        <dbReference type="ChEBI" id="CHEBI:57455"/>
        <dbReference type="ChEBI" id="CHEBI:57457"/>
        <dbReference type="ChEBI" id="CHEBI:456216"/>
        <dbReference type="EC" id="6.3.3.2"/>
    </reaction>
</comment>
<dbReference type="PANTHER" id="PTHR23407">
    <property type="entry name" value="ATPASE INHIBITOR/5-FORMYLTETRAHYDROFOLATE CYCLO-LIGASE"/>
    <property type="match status" value="1"/>
</dbReference>
<dbReference type="Pfam" id="PF01812">
    <property type="entry name" value="5-FTHF_cyc-lig"/>
    <property type="match status" value="1"/>
</dbReference>
<name>A0AAP9EP61_GLUTH</name>
<dbReference type="GO" id="GO:0035999">
    <property type="term" value="P:tetrahydrofolate interconversion"/>
    <property type="evidence" value="ECO:0007669"/>
    <property type="project" value="TreeGrafter"/>
</dbReference>
<evidence type="ECO:0000256" key="4">
    <source>
        <dbReference type="PIRSR" id="PIRSR006806-1"/>
    </source>
</evidence>
<dbReference type="Gene3D" id="3.40.50.10420">
    <property type="entry name" value="NagB/RpiA/CoA transferase-like"/>
    <property type="match status" value="1"/>
</dbReference>
<comment type="similarity">
    <text evidence="1 5">Belongs to the 5-formyltetrahydrofolate cyclo-ligase family.</text>
</comment>
<dbReference type="GO" id="GO:0005524">
    <property type="term" value="F:ATP binding"/>
    <property type="evidence" value="ECO:0007669"/>
    <property type="project" value="UniProtKB-KW"/>
</dbReference>
<dbReference type="EMBL" id="CP043043">
    <property type="protein sequence ID" value="QEH94941.1"/>
    <property type="molecule type" value="Genomic_DNA"/>
</dbReference>
<dbReference type="KEGG" id="gti:FXF46_00720"/>
<sequence length="193" mass="21297">MAAPQISSLDLQKKELRRQMTERRDATSRDTEAALLLRLHNVIEAHSASVIAAVWPLPGEIDLRPLCFQLVEAGRRIGLPETTPKGNPLIFREWKEGVPMCEGRFGTSYPDGPVVIPDLVLVPFLAFDRAGYRLGYGGGYYDRTLAQLKVPAIGYGFSTQEMEALPAGPYDIPLSVIVTEKETIETGFHNSKG</sequence>